<evidence type="ECO:0000313" key="2">
    <source>
        <dbReference type="EMBL" id="RKD73581.1"/>
    </source>
</evidence>
<dbReference type="InterPro" id="IPR029058">
    <property type="entry name" value="AB_hydrolase_fold"/>
</dbReference>
<protein>
    <submittedName>
        <fullName evidence="2">Pimeloyl-ACP methyl ester carboxylesterase</fullName>
    </submittedName>
</protein>
<reference evidence="2 3" key="1">
    <citation type="submission" date="2018-09" db="EMBL/GenBank/DDBJ databases">
        <title>Genomic Encyclopedia of Archaeal and Bacterial Type Strains, Phase II (KMG-II): from individual species to whole genera.</title>
        <authorList>
            <person name="Goeker M."/>
        </authorList>
    </citation>
    <scope>NUCLEOTIDE SEQUENCE [LARGE SCALE GENOMIC DNA]</scope>
    <source>
        <strain evidence="2 3">DSM 17008</strain>
    </source>
</reference>
<organism evidence="2 3">
    <name type="scientific">Sinobaca qinghaiensis</name>
    <dbReference type="NCBI Taxonomy" id="342944"/>
    <lineage>
        <taxon>Bacteria</taxon>
        <taxon>Bacillati</taxon>
        <taxon>Bacillota</taxon>
        <taxon>Bacilli</taxon>
        <taxon>Bacillales</taxon>
        <taxon>Sporolactobacillaceae</taxon>
        <taxon>Sinobaca</taxon>
    </lineage>
</organism>
<dbReference type="Pfam" id="PF00561">
    <property type="entry name" value="Abhydrolase_1"/>
    <property type="match status" value="1"/>
</dbReference>
<feature type="domain" description="AB hydrolase-1" evidence="1">
    <location>
        <begin position="21"/>
        <end position="237"/>
    </location>
</feature>
<dbReference type="PANTHER" id="PTHR46438:SF11">
    <property type="entry name" value="LIPASE-RELATED"/>
    <property type="match status" value="1"/>
</dbReference>
<dbReference type="PANTHER" id="PTHR46438">
    <property type="entry name" value="ALPHA/BETA-HYDROLASES SUPERFAMILY PROTEIN"/>
    <property type="match status" value="1"/>
</dbReference>
<evidence type="ECO:0000313" key="3">
    <source>
        <dbReference type="Proteomes" id="UP000285120"/>
    </source>
</evidence>
<name>A0A419V556_9BACL</name>
<gene>
    <name evidence="2" type="ORF">ATL39_1883</name>
</gene>
<dbReference type="InterPro" id="IPR000073">
    <property type="entry name" value="AB_hydrolase_1"/>
</dbReference>
<dbReference type="RefSeq" id="WP_120193068.1">
    <property type="nucleotide sequence ID" value="NZ_RAPK01000008.1"/>
</dbReference>
<dbReference type="PRINTS" id="PR00111">
    <property type="entry name" value="ABHYDROLASE"/>
</dbReference>
<dbReference type="AlphaFoldDB" id="A0A419V556"/>
<accession>A0A419V556</accession>
<keyword evidence="3" id="KW-1185">Reference proteome</keyword>
<dbReference type="SUPFAM" id="SSF53474">
    <property type="entry name" value="alpha/beta-Hydrolases"/>
    <property type="match status" value="1"/>
</dbReference>
<dbReference type="EMBL" id="RAPK01000008">
    <property type="protein sequence ID" value="RKD73581.1"/>
    <property type="molecule type" value="Genomic_DNA"/>
</dbReference>
<sequence>MYIDIDGVNVHYQVSGEGANVMLLHGWGANVQTFAPVHQRLEKDFKVWSIDFPGFGESDEPPEPWSVGDYTEMLGKLIRRLDIEDPILMGHSFGGRVSIKYSAANAVRKVILVDSAGVLPKRTFKYYYKVYTYKTLKKLLKLPLINKYEQSIMDRVKGKVGSSDYKDVSGVMQQTFVKVVNEDLTHHMPDIKVPVLLVWGENDEATPVADGKRMEELIPDAGLVVLKRAGHYSYLDNLNEFIVIIDHFLQKEKKEAASLD</sequence>
<comment type="caution">
    <text evidence="2">The sequence shown here is derived from an EMBL/GenBank/DDBJ whole genome shotgun (WGS) entry which is preliminary data.</text>
</comment>
<evidence type="ECO:0000259" key="1">
    <source>
        <dbReference type="Pfam" id="PF00561"/>
    </source>
</evidence>
<dbReference type="Proteomes" id="UP000285120">
    <property type="component" value="Unassembled WGS sequence"/>
</dbReference>
<dbReference type="Gene3D" id="3.40.50.1820">
    <property type="entry name" value="alpha/beta hydrolase"/>
    <property type="match status" value="1"/>
</dbReference>
<proteinExistence type="predicted"/>
<dbReference type="OrthoDB" id="9808398at2"/>